<sequence length="64" mass="6394">MKKLFAILAVAGVLVACNDSGKTEDAKAADSVAPTAAPAPDSTLVTPDSTKTADSTHIHADSAK</sequence>
<accession>A0AAJ6BJM3</accession>
<feature type="region of interest" description="Disordered" evidence="1">
    <location>
        <begin position="24"/>
        <end position="64"/>
    </location>
</feature>
<protein>
    <submittedName>
        <fullName evidence="2">Uncharacterized protein</fullName>
    </submittedName>
</protein>
<evidence type="ECO:0000313" key="3">
    <source>
        <dbReference type="Proteomes" id="UP001220610"/>
    </source>
</evidence>
<feature type="compositionally biased region" description="Basic and acidic residues" evidence="1">
    <location>
        <begin position="54"/>
        <end position="64"/>
    </location>
</feature>
<gene>
    <name evidence="2" type="ORF">P0Y53_11165</name>
</gene>
<feature type="compositionally biased region" description="Low complexity" evidence="1">
    <location>
        <begin position="29"/>
        <end position="41"/>
    </location>
</feature>
<reference evidence="2" key="1">
    <citation type="submission" date="2023-03" db="EMBL/GenBank/DDBJ databases">
        <title>Andean soil-derived lignocellulolytic bacterial consortium as a source of novel taxa and putative plastic-active enzymes.</title>
        <authorList>
            <person name="Diaz-Garcia L."/>
            <person name="Chuvochina M."/>
            <person name="Feuerriegel G."/>
            <person name="Bunk B."/>
            <person name="Sproer C."/>
            <person name="Streit W.R."/>
            <person name="Rodriguez L.M."/>
            <person name="Overmann J."/>
            <person name="Jimenez D.J."/>
        </authorList>
    </citation>
    <scope>NUCLEOTIDE SEQUENCE</scope>
    <source>
        <strain evidence="2">MAG 7</strain>
    </source>
</reference>
<proteinExistence type="predicted"/>
<dbReference type="Proteomes" id="UP001220610">
    <property type="component" value="Chromosome"/>
</dbReference>
<dbReference type="AlphaFoldDB" id="A0AAJ6BJM3"/>
<organism evidence="2 3">
    <name type="scientific">Candidatus Pseudobacter hemicellulosilyticus</name>
    <dbReference type="NCBI Taxonomy" id="3121375"/>
    <lineage>
        <taxon>Bacteria</taxon>
        <taxon>Pseudomonadati</taxon>
        <taxon>Bacteroidota</taxon>
        <taxon>Chitinophagia</taxon>
        <taxon>Chitinophagales</taxon>
        <taxon>Chitinophagaceae</taxon>
        <taxon>Pseudobacter</taxon>
    </lineage>
</organism>
<evidence type="ECO:0000313" key="2">
    <source>
        <dbReference type="EMBL" id="WEK38059.1"/>
    </source>
</evidence>
<dbReference type="PROSITE" id="PS51257">
    <property type="entry name" value="PROKAR_LIPOPROTEIN"/>
    <property type="match status" value="1"/>
</dbReference>
<dbReference type="EMBL" id="CP119311">
    <property type="protein sequence ID" value="WEK38059.1"/>
    <property type="molecule type" value="Genomic_DNA"/>
</dbReference>
<evidence type="ECO:0000256" key="1">
    <source>
        <dbReference type="SAM" id="MobiDB-lite"/>
    </source>
</evidence>
<name>A0AAJ6BJM3_9BACT</name>
<feature type="compositionally biased region" description="Polar residues" evidence="1">
    <location>
        <begin position="43"/>
        <end position="53"/>
    </location>
</feature>